<keyword evidence="5 6" id="KW-0472">Membrane</keyword>
<evidence type="ECO:0000256" key="1">
    <source>
        <dbReference type="ARBA" id="ARBA00004651"/>
    </source>
</evidence>
<comment type="subcellular location">
    <subcellularLocation>
        <location evidence="1">Cell membrane</location>
        <topology evidence="1">Multi-pass membrane protein</topology>
    </subcellularLocation>
</comment>
<sequence length="325" mass="34002">MAESYLLVLLTLDATLRVATPLILASMAGLFAERSGVIDIGLEGKMLAAAFAAAATAAVTGSAWLGLVVAILVSVALALLHGFACITHRGNQVVSGVAVNVIASGLTVVLGIAWFHQGGRTPTLDAEFRFTEHALPLAEALRGIPVLGPLYYEVISGHNFLVYLALAVVPLTWWVVYRTRFGLRLRAVGENPAAVDTAGISVTGLRYSAMAIAGLLCGIAGAYLSTAHSAAFVRDMTAGKGYMALAAMIFGKWKPVPALFACLLFGFLDALAVRLQGVELPVIGVFPVQLIQALPYILTVVLLAGFIGKAVAPKASGTPYVKERT</sequence>
<dbReference type="GO" id="GO:0022857">
    <property type="term" value="F:transmembrane transporter activity"/>
    <property type="evidence" value="ECO:0007669"/>
    <property type="project" value="InterPro"/>
</dbReference>
<organism evidence="7 8">
    <name type="scientific">Nisaea acidiphila</name>
    <dbReference type="NCBI Taxonomy" id="1862145"/>
    <lineage>
        <taxon>Bacteria</taxon>
        <taxon>Pseudomonadati</taxon>
        <taxon>Pseudomonadota</taxon>
        <taxon>Alphaproteobacteria</taxon>
        <taxon>Rhodospirillales</taxon>
        <taxon>Thalassobaculaceae</taxon>
        <taxon>Nisaea</taxon>
    </lineage>
</organism>
<evidence type="ECO:0000313" key="8">
    <source>
        <dbReference type="Proteomes" id="UP001060336"/>
    </source>
</evidence>
<evidence type="ECO:0000256" key="5">
    <source>
        <dbReference type="ARBA" id="ARBA00023136"/>
    </source>
</evidence>
<dbReference type="Proteomes" id="UP001060336">
    <property type="component" value="Chromosome"/>
</dbReference>
<evidence type="ECO:0000313" key="7">
    <source>
        <dbReference type="EMBL" id="UUX48275.1"/>
    </source>
</evidence>
<feature type="transmembrane region" description="Helical" evidence="6">
    <location>
        <begin position="67"/>
        <end position="86"/>
    </location>
</feature>
<dbReference type="PANTHER" id="PTHR43370:SF1">
    <property type="entry name" value="GUANOSINE ABC TRANSPORTER PERMEASE PROTEIN NUPQ"/>
    <property type="match status" value="1"/>
</dbReference>
<protein>
    <submittedName>
        <fullName evidence="7">ABC transporter permease</fullName>
    </submittedName>
</protein>
<evidence type="ECO:0000256" key="3">
    <source>
        <dbReference type="ARBA" id="ARBA00022692"/>
    </source>
</evidence>
<dbReference type="PANTHER" id="PTHR43370">
    <property type="entry name" value="SUGAR ABC TRANSPORTER INTEGRAL MEMBRANE PROTEIN-RELATED"/>
    <property type="match status" value="1"/>
</dbReference>
<feature type="transmembrane region" description="Helical" evidence="6">
    <location>
        <begin position="160"/>
        <end position="177"/>
    </location>
</feature>
<dbReference type="CDD" id="cd06580">
    <property type="entry name" value="TM_PBP1_transp_TpRbsC_like"/>
    <property type="match status" value="1"/>
</dbReference>
<dbReference type="Pfam" id="PF02653">
    <property type="entry name" value="BPD_transp_2"/>
    <property type="match status" value="1"/>
</dbReference>
<dbReference type="RefSeq" id="WP_257766783.1">
    <property type="nucleotide sequence ID" value="NZ_CP102480.1"/>
</dbReference>
<dbReference type="KEGG" id="naci:NUH88_12705"/>
<feature type="transmembrane region" description="Helical" evidence="6">
    <location>
        <begin position="256"/>
        <end position="273"/>
    </location>
</feature>
<reference evidence="7" key="1">
    <citation type="submission" date="2022-08" db="EMBL/GenBank/DDBJ databases">
        <title>Nisaea acidiphila sp. nov., isolated from a marine algal debris and emended description of the genus Nisaea Urios et al. 2008.</title>
        <authorList>
            <person name="Kwon K."/>
        </authorList>
    </citation>
    <scope>NUCLEOTIDE SEQUENCE</scope>
    <source>
        <strain evidence="7">MEBiC11861</strain>
    </source>
</reference>
<dbReference type="EMBL" id="CP102480">
    <property type="protein sequence ID" value="UUX48275.1"/>
    <property type="molecule type" value="Genomic_DNA"/>
</dbReference>
<keyword evidence="3 6" id="KW-0812">Transmembrane</keyword>
<keyword evidence="2" id="KW-1003">Cell membrane</keyword>
<feature type="transmembrane region" description="Helical" evidence="6">
    <location>
        <begin position="6"/>
        <end position="32"/>
    </location>
</feature>
<gene>
    <name evidence="7" type="ORF">NUH88_12705</name>
</gene>
<evidence type="ECO:0000256" key="2">
    <source>
        <dbReference type="ARBA" id="ARBA00022475"/>
    </source>
</evidence>
<evidence type="ECO:0000256" key="6">
    <source>
        <dbReference type="SAM" id="Phobius"/>
    </source>
</evidence>
<keyword evidence="4 6" id="KW-1133">Transmembrane helix</keyword>
<dbReference type="GO" id="GO:0005886">
    <property type="term" value="C:plasma membrane"/>
    <property type="evidence" value="ECO:0007669"/>
    <property type="project" value="UniProtKB-SubCell"/>
</dbReference>
<accession>A0A9J7AKU4</accession>
<feature type="transmembrane region" description="Helical" evidence="6">
    <location>
        <begin position="293"/>
        <end position="312"/>
    </location>
</feature>
<feature type="transmembrane region" description="Helical" evidence="6">
    <location>
        <begin position="93"/>
        <end position="115"/>
    </location>
</feature>
<dbReference type="AlphaFoldDB" id="A0A9J7AKU4"/>
<dbReference type="InterPro" id="IPR001851">
    <property type="entry name" value="ABC_transp_permease"/>
</dbReference>
<proteinExistence type="predicted"/>
<keyword evidence="8" id="KW-1185">Reference proteome</keyword>
<evidence type="ECO:0000256" key="4">
    <source>
        <dbReference type="ARBA" id="ARBA00022989"/>
    </source>
</evidence>
<name>A0A9J7AKU4_9PROT</name>